<evidence type="ECO:0000256" key="3">
    <source>
        <dbReference type="RuleBase" id="RU000354"/>
    </source>
</evidence>
<reference evidence="7" key="1">
    <citation type="submission" date="2025-08" db="UniProtKB">
        <authorList>
            <consortium name="RefSeq"/>
        </authorList>
    </citation>
    <scope>IDENTIFICATION</scope>
</reference>
<dbReference type="OrthoDB" id="8997642at2759"/>
<dbReference type="Gene3D" id="2.10.90.10">
    <property type="entry name" value="Cystine-knot cytokines"/>
    <property type="match status" value="1"/>
</dbReference>
<dbReference type="SUPFAM" id="SSF57501">
    <property type="entry name" value="Cystine-knot cytokines"/>
    <property type="match status" value="1"/>
</dbReference>
<dbReference type="GO" id="GO:0008083">
    <property type="term" value="F:growth factor activity"/>
    <property type="evidence" value="ECO:0007669"/>
    <property type="project" value="UniProtKB-KW"/>
</dbReference>
<evidence type="ECO:0000313" key="7">
    <source>
        <dbReference type="RefSeq" id="XP_029025931.1"/>
    </source>
</evidence>
<keyword evidence="6" id="KW-1185">Reference proteome</keyword>
<dbReference type="RefSeq" id="XP_029025931.1">
    <property type="nucleotide sequence ID" value="XM_029170098.3"/>
</dbReference>
<dbReference type="CTD" id="571289"/>
<keyword evidence="4" id="KW-0732">Signal</keyword>
<evidence type="ECO:0000256" key="4">
    <source>
        <dbReference type="SAM" id="SignalP"/>
    </source>
</evidence>
<name>A0A6P7P124_BETSP</name>
<dbReference type="CDD" id="cd19379">
    <property type="entry name" value="TGF_beta_GSDF"/>
    <property type="match status" value="1"/>
</dbReference>
<proteinExistence type="inferred from homology"/>
<evidence type="ECO:0000259" key="5">
    <source>
        <dbReference type="PROSITE" id="PS51362"/>
    </source>
</evidence>
<dbReference type="GO" id="GO:0005576">
    <property type="term" value="C:extracellular region"/>
    <property type="evidence" value="ECO:0007669"/>
    <property type="project" value="UniProtKB-SubCell"/>
</dbReference>
<evidence type="ECO:0000256" key="2">
    <source>
        <dbReference type="ARBA" id="ARBA00022525"/>
    </source>
</evidence>
<comment type="subcellular location">
    <subcellularLocation>
        <location evidence="1">Secreted</location>
    </subcellularLocation>
</comment>
<dbReference type="PROSITE" id="PS51362">
    <property type="entry name" value="TGF_BETA_2"/>
    <property type="match status" value="1"/>
</dbReference>
<feature type="domain" description="TGF-beta family profile" evidence="5">
    <location>
        <begin position="83"/>
        <end position="197"/>
    </location>
</feature>
<dbReference type="InterPro" id="IPR029034">
    <property type="entry name" value="Cystine-knot_cytokine"/>
</dbReference>
<keyword evidence="3" id="KW-0339">Growth factor</keyword>
<feature type="chain" id="PRO_5027729468" evidence="4">
    <location>
        <begin position="20"/>
        <end position="202"/>
    </location>
</feature>
<protein>
    <submittedName>
        <fullName evidence="7">Gonadal somatic cell derived factor</fullName>
    </submittedName>
</protein>
<dbReference type="Pfam" id="PF00019">
    <property type="entry name" value="TGF_beta"/>
    <property type="match status" value="1"/>
</dbReference>
<feature type="signal peptide" evidence="4">
    <location>
        <begin position="1"/>
        <end position="19"/>
    </location>
</feature>
<evidence type="ECO:0000313" key="6">
    <source>
        <dbReference type="Proteomes" id="UP000515150"/>
    </source>
</evidence>
<keyword evidence="2" id="KW-0964">Secreted</keyword>
<dbReference type="SMART" id="SM00204">
    <property type="entry name" value="TGFB"/>
    <property type="match status" value="1"/>
</dbReference>
<accession>A0A6P7P124</accession>
<evidence type="ECO:0000256" key="1">
    <source>
        <dbReference type="ARBA" id="ARBA00004613"/>
    </source>
</evidence>
<sequence length="202" mass="21691">MSFTLALITLLLGSSTVVAFVLQPPREEHASALVSQHRCRGESQQSVRRALLRGLNLQAEPQLPAGGLDSVREQWNSVFSAIYPTANATVSGLSVSADVGNSTGLKCCSMAYEVFMKDLGWDNWVIHPPSVTVVRCVLCNPETDTVQCSSRRHSQDADSQVPRCLPASQQTLPIVYMDDLGTVVISSVQLTRSCACGPGAAE</sequence>
<dbReference type="AlphaFoldDB" id="A0A6P7P124"/>
<dbReference type="KEGG" id="bspl:114867434"/>
<comment type="similarity">
    <text evidence="3">Belongs to the TGF-beta family.</text>
</comment>
<dbReference type="InterPro" id="IPR001839">
    <property type="entry name" value="TGF-b_C"/>
</dbReference>
<gene>
    <name evidence="7" type="primary">gsdf</name>
</gene>
<organism evidence="6 7">
    <name type="scientific">Betta splendens</name>
    <name type="common">Siamese fighting fish</name>
    <dbReference type="NCBI Taxonomy" id="158456"/>
    <lineage>
        <taxon>Eukaryota</taxon>
        <taxon>Metazoa</taxon>
        <taxon>Chordata</taxon>
        <taxon>Craniata</taxon>
        <taxon>Vertebrata</taxon>
        <taxon>Euteleostomi</taxon>
        <taxon>Actinopterygii</taxon>
        <taxon>Neopterygii</taxon>
        <taxon>Teleostei</taxon>
        <taxon>Neoteleostei</taxon>
        <taxon>Acanthomorphata</taxon>
        <taxon>Anabantaria</taxon>
        <taxon>Anabantiformes</taxon>
        <taxon>Anabantoidei</taxon>
        <taxon>Osphronemidae</taxon>
        <taxon>Betta</taxon>
    </lineage>
</organism>
<dbReference type="GeneID" id="114867434"/>
<dbReference type="InParanoid" id="A0A6P7P124"/>
<dbReference type="Proteomes" id="UP000515150">
    <property type="component" value="Chromosome 12"/>
</dbReference>